<evidence type="ECO:0000313" key="2">
    <source>
        <dbReference type="EMBL" id="KNC94142.1"/>
    </source>
</evidence>
<protein>
    <recommendedName>
        <fullName evidence="4">Gp5/Type VI secretion system Vgr protein OB-fold domain-containing protein</fullName>
    </recommendedName>
</protein>
<dbReference type="PATRIC" id="fig|379893.4.peg.3322"/>
<feature type="region of interest" description="Disordered" evidence="1">
    <location>
        <begin position="538"/>
        <end position="557"/>
    </location>
</feature>
<dbReference type="SUPFAM" id="SSF69255">
    <property type="entry name" value="gp5 N-terminal domain-like"/>
    <property type="match status" value="1"/>
</dbReference>
<dbReference type="SUPFAM" id="SSF69279">
    <property type="entry name" value="Phage tail proteins"/>
    <property type="match status" value="1"/>
</dbReference>
<evidence type="ECO:0008006" key="4">
    <source>
        <dbReference type="Google" id="ProtNLM"/>
    </source>
</evidence>
<evidence type="ECO:0000256" key="1">
    <source>
        <dbReference type="SAM" id="MobiDB-lite"/>
    </source>
</evidence>
<sequence>MVKLTRNLNIGGQPVALDDANILLELNACGRGFVTAQGDSSWQGQIVTLDIGDDSMMLRWFTGYVERSQPADNGWQRLFVREMAGALARPHPVSLQHPTLTQVCQELTNSLGIPFSIPAADYATTPAPHFTHSGTGYQLLSSLGTAFGIEDYIWQPLPEGVIYVGSYKDSYWSNKPVDIPKEFAIDHQAGNTLTIPAIQSLRPGAIINGKRINSVRLSGDNMELQWLNTNASGQQAQASPMRRQIEKEFPELAGGQHLPKYARVEAVSDTANLGDVCDPFRPRYAVDIQLLDDSGNPDKSVPIYPAVPLPVMAGGMESGTMAYPEPGTVVEVAFQAGMPNQPFIRQMMPFRWSLPAVAPGEQIQQQRAEVYQRINGRGDWERVTDNCITERSQRREIYADEEYRQAAERHLSVDGHDISTIGGIARIHALGGIEQMSAGDIDSGAVGDRRVATGGMFVHATGGDARHVVGGSNETIVTKDDSREVTGGLTETIGKLRKSVAQQQSFIAGSTWIGSETINVLDLIGQALALMQQMAQELAQHTHPGDSGGTTGKPNQAGTFTAQAEAAGTINNELKSISG</sequence>
<keyword evidence="3" id="KW-1185">Reference proteome</keyword>
<accession>A0A0L0GZ07</accession>
<evidence type="ECO:0000313" key="3">
    <source>
        <dbReference type="Proteomes" id="UP000037393"/>
    </source>
</evidence>
<comment type="caution">
    <text evidence="2">The sequence shown here is derived from an EMBL/GenBank/DDBJ whole genome shotgun (WGS) entry which is preliminary data.</text>
</comment>
<dbReference type="SUPFAM" id="SSF69349">
    <property type="entry name" value="Phage fibre proteins"/>
    <property type="match status" value="1"/>
</dbReference>
<gene>
    <name evidence="2" type="ORF">GM31_16345</name>
</gene>
<dbReference type="Proteomes" id="UP000037393">
    <property type="component" value="Unassembled WGS sequence"/>
</dbReference>
<organism evidence="2 3">
    <name type="scientific">Trabulsiella odontotermitis</name>
    <dbReference type="NCBI Taxonomy" id="379893"/>
    <lineage>
        <taxon>Bacteria</taxon>
        <taxon>Pseudomonadati</taxon>
        <taxon>Pseudomonadota</taxon>
        <taxon>Gammaproteobacteria</taxon>
        <taxon>Enterobacterales</taxon>
        <taxon>Enterobacteriaceae</taxon>
        <taxon>Trabulsiella</taxon>
    </lineage>
</organism>
<dbReference type="EMBL" id="JNGI01000033">
    <property type="protein sequence ID" value="KNC94142.1"/>
    <property type="molecule type" value="Genomic_DNA"/>
</dbReference>
<name>A0A0L0GZ07_9ENTR</name>
<dbReference type="AlphaFoldDB" id="A0A0L0GZ07"/>
<proteinExistence type="predicted"/>
<reference evidence="2 3" key="1">
    <citation type="journal article" date="2015" name="Appl. Environ. Microbiol.">
        <title>The Enterobacterium Trabulsiella odontotermitis Presents Novel Adaptations Related to Its Association with Fungus-Growing Termites.</title>
        <authorList>
            <person name="Sapountzis P."/>
            <person name="Gruntjes T."/>
            <person name="Otani S."/>
            <person name="Estevez J."/>
            <person name="da Costa R.R."/>
            <person name="Plunkett G.3rd."/>
            <person name="Perna N.T."/>
            <person name="Poulsen M."/>
        </authorList>
    </citation>
    <scope>NUCLEOTIDE SEQUENCE [LARGE SCALE GENOMIC DNA]</scope>
    <source>
        <strain evidence="2 3">12</strain>
    </source>
</reference>